<keyword evidence="2 7" id="KW-0285">Flavoprotein</keyword>
<keyword evidence="9" id="KW-1185">Reference proteome</keyword>
<dbReference type="InterPro" id="IPR000960">
    <property type="entry name" value="Flavin_mOase"/>
</dbReference>
<dbReference type="PANTHER" id="PTHR23023">
    <property type="entry name" value="DIMETHYLANILINE MONOOXYGENASE"/>
    <property type="match status" value="1"/>
</dbReference>
<keyword evidence="3 7" id="KW-0274">FAD</keyword>
<comment type="caution">
    <text evidence="8">The sequence shown here is derived from an EMBL/GenBank/DDBJ whole genome shotgun (WGS) entry which is preliminary data.</text>
</comment>
<gene>
    <name evidence="8" type="ORF">FNV43_RR09089</name>
</gene>
<dbReference type="GO" id="GO:0050661">
    <property type="term" value="F:NADP binding"/>
    <property type="evidence" value="ECO:0007669"/>
    <property type="project" value="InterPro"/>
</dbReference>
<comment type="cofactor">
    <cofactor evidence="7">
        <name>FAD</name>
        <dbReference type="ChEBI" id="CHEBI:57692"/>
    </cofactor>
</comment>
<keyword evidence="5 7" id="KW-0560">Oxidoreductase</keyword>
<reference evidence="8" key="1">
    <citation type="submission" date="2020-03" db="EMBL/GenBank/DDBJ databases">
        <title>A high-quality chromosome-level genome assembly of a woody plant with both climbing and erect habits, Rhamnella rubrinervis.</title>
        <authorList>
            <person name="Lu Z."/>
            <person name="Yang Y."/>
            <person name="Zhu X."/>
            <person name="Sun Y."/>
        </authorList>
    </citation>
    <scope>NUCLEOTIDE SEQUENCE</scope>
    <source>
        <strain evidence="8">BYM</strain>
        <tissue evidence="8">Leaf</tissue>
    </source>
</reference>
<dbReference type="Proteomes" id="UP000796880">
    <property type="component" value="Unassembled WGS sequence"/>
</dbReference>
<dbReference type="EC" id="1.-.-.-" evidence="7"/>
<dbReference type="Gene3D" id="3.50.50.60">
    <property type="entry name" value="FAD/NAD(P)-binding domain"/>
    <property type="match status" value="2"/>
</dbReference>
<dbReference type="SUPFAM" id="SSF51905">
    <property type="entry name" value="FAD/NAD(P)-binding domain"/>
    <property type="match status" value="2"/>
</dbReference>
<dbReference type="PRINTS" id="PR00370">
    <property type="entry name" value="FMOXYGENASE"/>
</dbReference>
<proteinExistence type="inferred from homology"/>
<sequence>MTNPAATFQHVSLPPILPPRVSRHVAVIGAGAAGLVAARELRREGHNVVVFEQGDQVGGTWVYTPKIESDPLGLDPRRTVVQSSLYQSLRTNLPREVMGFRDYPFVPKKDYKDRDSRRFPGHREVLMYLKDFTREFRIGELVRFETEVEFVGMVDGGRWNVRSKKRGEVGLDEIYDAVVVCNGHYTEPRIADVPGINKWPGEQIHSHNYRTAEPFVDKVVVLIGSAASANDISREIAGVAKEVHIASRSPVGDGTVKKQPGYDNLWLHSMIKSVHEDGSVVFQDGNILFADVILHCTGYHYHFPFLETNGIVTVDDNRVGPLYKHVFPPALAPWLSFMGIPWKVVPFPLFEFQSKWIAGLLSDRISLPSVEDMLEDVKAFYSGLESSGFPKRYTHNMGDYQFEYDDWLAAQCGRPGTEEWRKQMYSEAWKNKRVHPENYRDEWEDDHLVLQAYDDFNKILLKSNSH</sequence>
<dbReference type="InterPro" id="IPR050346">
    <property type="entry name" value="FMO-like"/>
</dbReference>
<dbReference type="PIRSF" id="PIRSF000332">
    <property type="entry name" value="FMO"/>
    <property type="match status" value="1"/>
</dbReference>
<accession>A0A8K0H9U2</accession>
<protein>
    <recommendedName>
        <fullName evidence="7">Flavin-containing monooxygenase</fullName>
        <ecNumber evidence="7">1.-.-.-</ecNumber>
    </recommendedName>
</protein>
<dbReference type="GO" id="GO:0050660">
    <property type="term" value="F:flavin adenine dinucleotide binding"/>
    <property type="evidence" value="ECO:0007669"/>
    <property type="project" value="InterPro"/>
</dbReference>
<evidence type="ECO:0000256" key="4">
    <source>
        <dbReference type="ARBA" id="ARBA00022857"/>
    </source>
</evidence>
<keyword evidence="4" id="KW-0521">NADP</keyword>
<evidence type="ECO:0000256" key="5">
    <source>
        <dbReference type="ARBA" id="ARBA00023002"/>
    </source>
</evidence>
<dbReference type="AlphaFoldDB" id="A0A8K0H9U2"/>
<evidence type="ECO:0000256" key="2">
    <source>
        <dbReference type="ARBA" id="ARBA00022630"/>
    </source>
</evidence>
<dbReference type="Pfam" id="PF00743">
    <property type="entry name" value="FMO-like"/>
    <property type="match status" value="2"/>
</dbReference>
<dbReference type="FunFam" id="3.50.50.60:FF:000099">
    <property type="entry name" value="Flavin-containing monooxygenase"/>
    <property type="match status" value="1"/>
</dbReference>
<evidence type="ECO:0000256" key="3">
    <source>
        <dbReference type="ARBA" id="ARBA00022827"/>
    </source>
</evidence>
<dbReference type="EMBL" id="VOIH02000004">
    <property type="protein sequence ID" value="KAF3448376.1"/>
    <property type="molecule type" value="Genomic_DNA"/>
</dbReference>
<evidence type="ECO:0000313" key="9">
    <source>
        <dbReference type="Proteomes" id="UP000796880"/>
    </source>
</evidence>
<dbReference type="InterPro" id="IPR036188">
    <property type="entry name" value="FAD/NAD-bd_sf"/>
</dbReference>
<dbReference type="GO" id="GO:0004499">
    <property type="term" value="F:N,N-dimethylaniline monooxygenase activity"/>
    <property type="evidence" value="ECO:0007669"/>
    <property type="project" value="InterPro"/>
</dbReference>
<keyword evidence="6 7" id="KW-0503">Monooxygenase</keyword>
<evidence type="ECO:0000256" key="6">
    <source>
        <dbReference type="ARBA" id="ARBA00023033"/>
    </source>
</evidence>
<organism evidence="8 9">
    <name type="scientific">Rhamnella rubrinervis</name>
    <dbReference type="NCBI Taxonomy" id="2594499"/>
    <lineage>
        <taxon>Eukaryota</taxon>
        <taxon>Viridiplantae</taxon>
        <taxon>Streptophyta</taxon>
        <taxon>Embryophyta</taxon>
        <taxon>Tracheophyta</taxon>
        <taxon>Spermatophyta</taxon>
        <taxon>Magnoliopsida</taxon>
        <taxon>eudicotyledons</taxon>
        <taxon>Gunneridae</taxon>
        <taxon>Pentapetalae</taxon>
        <taxon>rosids</taxon>
        <taxon>fabids</taxon>
        <taxon>Rosales</taxon>
        <taxon>Rhamnaceae</taxon>
        <taxon>rhamnoid group</taxon>
        <taxon>Rhamneae</taxon>
        <taxon>Rhamnella</taxon>
    </lineage>
</organism>
<comment type="similarity">
    <text evidence="1 7">Belongs to the FMO family.</text>
</comment>
<dbReference type="InterPro" id="IPR020946">
    <property type="entry name" value="Flavin_mOase-like"/>
</dbReference>
<dbReference type="OrthoDB" id="66881at2759"/>
<evidence type="ECO:0000313" key="8">
    <source>
        <dbReference type="EMBL" id="KAF3448376.1"/>
    </source>
</evidence>
<evidence type="ECO:0000256" key="1">
    <source>
        <dbReference type="ARBA" id="ARBA00009183"/>
    </source>
</evidence>
<name>A0A8K0H9U2_9ROSA</name>
<evidence type="ECO:0000256" key="7">
    <source>
        <dbReference type="RuleBase" id="RU361177"/>
    </source>
</evidence>